<evidence type="ECO:0000313" key="1">
    <source>
        <dbReference type="EMBL" id="MBN8662430.1"/>
    </source>
</evidence>
<reference evidence="1" key="1">
    <citation type="submission" date="2021-02" db="EMBL/GenBank/DDBJ databases">
        <title>Genome-Resolved Metagenomics of a Microbial Community Performing Photosynthetic Biological Nutrient Removal.</title>
        <authorList>
            <person name="Mcdaniel E.A."/>
        </authorList>
    </citation>
    <scope>NUCLEOTIDE SEQUENCE</scope>
    <source>
        <strain evidence="1">UWPOB_OBS1</strain>
    </source>
</reference>
<accession>A0A8J7PNY3</accession>
<dbReference type="PIRSF" id="PIRSF030802">
    <property type="entry name" value="UCP030802"/>
    <property type="match status" value="1"/>
</dbReference>
<dbReference type="Gene3D" id="3.40.50.1000">
    <property type="entry name" value="HAD superfamily/HAD-like"/>
    <property type="match status" value="1"/>
</dbReference>
<dbReference type="InterPro" id="IPR023214">
    <property type="entry name" value="HAD_sf"/>
</dbReference>
<gene>
    <name evidence="1" type="ORF">J0M35_18820</name>
</gene>
<dbReference type="AlphaFoldDB" id="A0A8J7PNY3"/>
<dbReference type="Gene3D" id="3.30.980.20">
    <property type="entry name" value="Putative mannosyl-3-phosphoglycerate phosphatase, domain 2"/>
    <property type="match status" value="1"/>
</dbReference>
<name>A0A8J7PNY3_9BACT</name>
<protein>
    <recommendedName>
        <fullName evidence="3">Sucrose phosphatase-like domain-containing protein</fullName>
    </recommendedName>
</protein>
<dbReference type="SUPFAM" id="SSF56784">
    <property type="entry name" value="HAD-like"/>
    <property type="match status" value="1"/>
</dbReference>
<evidence type="ECO:0000313" key="2">
    <source>
        <dbReference type="Proteomes" id="UP000664277"/>
    </source>
</evidence>
<evidence type="ECO:0008006" key="3">
    <source>
        <dbReference type="Google" id="ProtNLM"/>
    </source>
</evidence>
<proteinExistence type="predicted"/>
<dbReference type="Proteomes" id="UP000664277">
    <property type="component" value="Unassembled WGS sequence"/>
</dbReference>
<dbReference type="InterPro" id="IPR036412">
    <property type="entry name" value="HAD-like_sf"/>
</dbReference>
<organism evidence="1 2">
    <name type="scientific">Candidatus Obscuribacter phosphatis</name>
    <dbReference type="NCBI Taxonomy" id="1906157"/>
    <lineage>
        <taxon>Bacteria</taxon>
        <taxon>Bacillati</taxon>
        <taxon>Candidatus Melainabacteria</taxon>
        <taxon>Candidatus Obscuribacterales</taxon>
        <taxon>Candidatus Obscuribacteraceae</taxon>
        <taxon>Candidatus Obscuribacter</taxon>
    </lineage>
</organism>
<dbReference type="InterPro" id="IPR024197">
    <property type="entry name" value="TPP-like"/>
</dbReference>
<comment type="caution">
    <text evidence="1">The sequence shown here is derived from an EMBL/GenBank/DDBJ whole genome shotgun (WGS) entry which is preliminary data.</text>
</comment>
<dbReference type="EMBL" id="JAFLCK010000038">
    <property type="protein sequence ID" value="MBN8662430.1"/>
    <property type="molecule type" value="Genomic_DNA"/>
</dbReference>
<sequence length="253" mass="27728">MNGYLIADLDGSVFDSGGKSWGDEPQAVAMNSHGKVSSVMNRQQRLLLSMLTAGDLTVIPNTARDLDSFKRVQLPFTDYAILSFGAVILQPPAPGRDFGQPDPEWDAFIRPQAQELSRELDYVLSLMQSNAERLGLAACVRIEELGDIGMRLYANAKDKSPEQEGLTLLQEACLSHLPAGWWVHRNGHNLAFLPPYLGKDKALTWFLRHRADPARAAGLLIGLGDSASDLPFMGDCHYALVPKRSSVAAALKR</sequence>